<comment type="caution">
    <text evidence="2">The sequence shown here is derived from an EMBL/GenBank/DDBJ whole genome shotgun (WGS) entry which is preliminary data.</text>
</comment>
<proteinExistence type="predicted"/>
<feature type="compositionally biased region" description="Polar residues" evidence="1">
    <location>
        <begin position="1"/>
        <end position="19"/>
    </location>
</feature>
<reference evidence="2 3" key="1">
    <citation type="submission" date="2019-01" db="EMBL/GenBank/DDBJ databases">
        <title>Sequencing of cultivated peanut Arachis hypogaea provides insights into genome evolution and oil improvement.</title>
        <authorList>
            <person name="Chen X."/>
        </authorList>
    </citation>
    <scope>NUCLEOTIDE SEQUENCE [LARGE SCALE GENOMIC DNA]</scope>
    <source>
        <strain evidence="3">cv. Fuhuasheng</strain>
        <tissue evidence="2">Leaves</tissue>
    </source>
</reference>
<organism evidence="2 3">
    <name type="scientific">Arachis hypogaea</name>
    <name type="common">Peanut</name>
    <dbReference type="NCBI Taxonomy" id="3818"/>
    <lineage>
        <taxon>Eukaryota</taxon>
        <taxon>Viridiplantae</taxon>
        <taxon>Streptophyta</taxon>
        <taxon>Embryophyta</taxon>
        <taxon>Tracheophyta</taxon>
        <taxon>Spermatophyta</taxon>
        <taxon>Magnoliopsida</taxon>
        <taxon>eudicotyledons</taxon>
        <taxon>Gunneridae</taxon>
        <taxon>Pentapetalae</taxon>
        <taxon>rosids</taxon>
        <taxon>fabids</taxon>
        <taxon>Fabales</taxon>
        <taxon>Fabaceae</taxon>
        <taxon>Papilionoideae</taxon>
        <taxon>50 kb inversion clade</taxon>
        <taxon>dalbergioids sensu lato</taxon>
        <taxon>Dalbergieae</taxon>
        <taxon>Pterocarpus clade</taxon>
        <taxon>Arachis</taxon>
    </lineage>
</organism>
<gene>
    <name evidence="2" type="ORF">Ahy_A03g013282</name>
</gene>
<sequence>MTVGSPTAGSTIKNTQQGVKSLREEDTHNVFLKGEMTLRRVRSPKETVRENGQRLLLMFRAVRGVEVITQIGRADWGQAYVTSAGYQGMYQEIANKERVRMRADCGSKVEVISIIELKW</sequence>
<dbReference type="Proteomes" id="UP000289738">
    <property type="component" value="Chromosome A03"/>
</dbReference>
<feature type="region of interest" description="Disordered" evidence="1">
    <location>
        <begin position="1"/>
        <end position="20"/>
    </location>
</feature>
<name>A0A445DV33_ARAHY</name>
<evidence type="ECO:0000313" key="2">
    <source>
        <dbReference type="EMBL" id="RYR67044.1"/>
    </source>
</evidence>
<evidence type="ECO:0000313" key="3">
    <source>
        <dbReference type="Proteomes" id="UP000289738"/>
    </source>
</evidence>
<protein>
    <submittedName>
        <fullName evidence="2">Uncharacterized protein</fullName>
    </submittedName>
</protein>
<dbReference type="AlphaFoldDB" id="A0A445DV33"/>
<accession>A0A445DV33</accession>
<keyword evidence="3" id="KW-1185">Reference proteome</keyword>
<evidence type="ECO:0000256" key="1">
    <source>
        <dbReference type="SAM" id="MobiDB-lite"/>
    </source>
</evidence>
<dbReference type="EMBL" id="SDMP01000003">
    <property type="protein sequence ID" value="RYR67044.1"/>
    <property type="molecule type" value="Genomic_DNA"/>
</dbReference>